<comment type="caution">
    <text evidence="3">The sequence shown here is derived from an EMBL/GenBank/DDBJ whole genome shotgun (WGS) entry which is preliminary data.</text>
</comment>
<sequence length="333" mass="36173">MAHTTTLPTRELGSSGLLTGAVGLGAEMMTNEPLSRETSIATIRTALDAGMTLVDTGDFYGMGDNEELICESLRPGDRDNAILSVKFNGLKDPAGRFVGIEGRPEHVKNFLTYSLRRLGTDYIDIYRPSRLAPDVPIEDTVGAISELIDAGYVRHLGLSEVGSDTIRRAHTVHPVTDVQLEYSLFSRVIERDILNTTLELGIGVTAYAVLGHGLLTGEFQRDAVDDRFKGHLPRFNDENLPINLALVDKLRTIATRRGVSVAQLATAWVLAKSPNIVPLVGARRPERIPQAVEAAQLNLTADDIAEIEHAAPQESVAGTRYAAPLMALLDSER</sequence>
<dbReference type="InterPro" id="IPR023210">
    <property type="entry name" value="NADP_OxRdtase_dom"/>
</dbReference>
<feature type="domain" description="NADP-dependent oxidoreductase" evidence="2">
    <location>
        <begin position="22"/>
        <end position="310"/>
    </location>
</feature>
<dbReference type="Proteomes" id="UP000663792">
    <property type="component" value="Unassembled WGS sequence"/>
</dbReference>
<reference evidence="3" key="1">
    <citation type="submission" date="2021-01" db="EMBL/GenBank/DDBJ databases">
        <title>YIM 132084 draft genome.</title>
        <authorList>
            <person name="An D."/>
        </authorList>
    </citation>
    <scope>NUCLEOTIDE SEQUENCE</scope>
    <source>
        <strain evidence="3">YIM 132084</strain>
    </source>
</reference>
<dbReference type="GO" id="GO:0005737">
    <property type="term" value="C:cytoplasm"/>
    <property type="evidence" value="ECO:0007669"/>
    <property type="project" value="TreeGrafter"/>
</dbReference>
<organism evidence="3 4">
    <name type="scientific">Nakamurella leprariae</name>
    <dbReference type="NCBI Taxonomy" id="2803911"/>
    <lineage>
        <taxon>Bacteria</taxon>
        <taxon>Bacillati</taxon>
        <taxon>Actinomycetota</taxon>
        <taxon>Actinomycetes</taxon>
        <taxon>Nakamurellales</taxon>
        <taxon>Nakamurellaceae</taxon>
        <taxon>Nakamurella</taxon>
    </lineage>
</organism>
<gene>
    <name evidence="3" type="ORF">JL106_17945</name>
</gene>
<accession>A0A938YFY6</accession>
<keyword evidence="4" id="KW-1185">Reference proteome</keyword>
<dbReference type="GO" id="GO:0016491">
    <property type="term" value="F:oxidoreductase activity"/>
    <property type="evidence" value="ECO:0007669"/>
    <property type="project" value="UniProtKB-KW"/>
</dbReference>
<dbReference type="RefSeq" id="WP_205262140.1">
    <property type="nucleotide sequence ID" value="NZ_JAERWK010000025.1"/>
</dbReference>
<dbReference type="PANTHER" id="PTHR43625">
    <property type="entry name" value="AFLATOXIN B1 ALDEHYDE REDUCTASE"/>
    <property type="match status" value="1"/>
</dbReference>
<evidence type="ECO:0000256" key="1">
    <source>
        <dbReference type="ARBA" id="ARBA00023002"/>
    </source>
</evidence>
<name>A0A938YFY6_9ACTN</name>
<dbReference type="Gene3D" id="3.20.20.100">
    <property type="entry name" value="NADP-dependent oxidoreductase domain"/>
    <property type="match status" value="1"/>
</dbReference>
<evidence type="ECO:0000313" key="4">
    <source>
        <dbReference type="Proteomes" id="UP000663792"/>
    </source>
</evidence>
<dbReference type="SUPFAM" id="SSF51430">
    <property type="entry name" value="NAD(P)-linked oxidoreductase"/>
    <property type="match status" value="1"/>
</dbReference>
<protein>
    <submittedName>
        <fullName evidence="3">Aldo/keto reductase</fullName>
    </submittedName>
</protein>
<keyword evidence="1" id="KW-0560">Oxidoreductase</keyword>
<dbReference type="AlphaFoldDB" id="A0A938YFY6"/>
<dbReference type="Pfam" id="PF00248">
    <property type="entry name" value="Aldo_ket_red"/>
    <property type="match status" value="1"/>
</dbReference>
<evidence type="ECO:0000313" key="3">
    <source>
        <dbReference type="EMBL" id="MBM9469174.1"/>
    </source>
</evidence>
<dbReference type="EMBL" id="JAERWK010000025">
    <property type="protein sequence ID" value="MBM9469174.1"/>
    <property type="molecule type" value="Genomic_DNA"/>
</dbReference>
<proteinExistence type="predicted"/>
<dbReference type="PANTHER" id="PTHR43625:SF40">
    <property type="entry name" value="ALDO-KETO REDUCTASE YAKC [NADP(+)]"/>
    <property type="match status" value="1"/>
</dbReference>
<evidence type="ECO:0000259" key="2">
    <source>
        <dbReference type="Pfam" id="PF00248"/>
    </source>
</evidence>
<dbReference type="InterPro" id="IPR036812">
    <property type="entry name" value="NAD(P)_OxRdtase_dom_sf"/>
</dbReference>
<dbReference type="InterPro" id="IPR050791">
    <property type="entry name" value="Aldo-Keto_reductase"/>
</dbReference>